<reference evidence="2 3" key="1">
    <citation type="submission" date="2024-06" db="EMBL/GenBank/DDBJ databases">
        <title>Genomic Encyclopedia of Type Strains, Phase IV (KMG-IV): sequencing the most valuable type-strain genomes for metagenomic binning, comparative biology and taxonomic classification.</title>
        <authorList>
            <person name="Goeker M."/>
        </authorList>
    </citation>
    <scope>NUCLEOTIDE SEQUENCE [LARGE SCALE GENOMIC DNA]</scope>
    <source>
        <strain evidence="2 3">DSM 29780</strain>
    </source>
</reference>
<gene>
    <name evidence="2" type="ORF">ABID16_003697</name>
</gene>
<proteinExistence type="predicted"/>
<dbReference type="RefSeq" id="WP_354557831.1">
    <property type="nucleotide sequence ID" value="NZ_JBEPMB010000007.1"/>
</dbReference>
<evidence type="ECO:0000313" key="2">
    <source>
        <dbReference type="EMBL" id="MET3615353.1"/>
    </source>
</evidence>
<protein>
    <submittedName>
        <fullName evidence="2">Nucleotidyltransferase</fullName>
    </submittedName>
</protein>
<dbReference type="Pfam" id="PF01909">
    <property type="entry name" value="NTP_transf_2"/>
    <property type="match status" value="1"/>
</dbReference>
<dbReference type="SUPFAM" id="SSF81301">
    <property type="entry name" value="Nucleotidyltransferase"/>
    <property type="match status" value="1"/>
</dbReference>
<dbReference type="Proteomes" id="UP001549047">
    <property type="component" value="Unassembled WGS sequence"/>
</dbReference>
<name>A0ABV2J3Q7_9HYPH</name>
<organism evidence="2 3">
    <name type="scientific">Rhizobium aquaticum</name>
    <dbReference type="NCBI Taxonomy" id="1549636"/>
    <lineage>
        <taxon>Bacteria</taxon>
        <taxon>Pseudomonadati</taxon>
        <taxon>Pseudomonadota</taxon>
        <taxon>Alphaproteobacteria</taxon>
        <taxon>Hyphomicrobiales</taxon>
        <taxon>Rhizobiaceae</taxon>
        <taxon>Rhizobium/Agrobacterium group</taxon>
        <taxon>Rhizobium</taxon>
    </lineage>
</organism>
<comment type="caution">
    <text evidence="2">The sequence shown here is derived from an EMBL/GenBank/DDBJ whole genome shotgun (WGS) entry which is preliminary data.</text>
</comment>
<evidence type="ECO:0000313" key="3">
    <source>
        <dbReference type="Proteomes" id="UP001549047"/>
    </source>
</evidence>
<dbReference type="EMBL" id="JBEPMB010000007">
    <property type="protein sequence ID" value="MET3615353.1"/>
    <property type="molecule type" value="Genomic_DNA"/>
</dbReference>
<evidence type="ECO:0000259" key="1">
    <source>
        <dbReference type="Pfam" id="PF01909"/>
    </source>
</evidence>
<dbReference type="InterPro" id="IPR043519">
    <property type="entry name" value="NT_sf"/>
</dbReference>
<sequence length="106" mass="12151">MNRMQGLTARRRETRFERASAAVARILDDAGKDGFEITVIGSLAKGDFRAHSDVDLLVRGPSDLHRRRSIERLVADQMRACEIPYDLVFEDDLTEDRLRELLHDIV</sequence>
<dbReference type="CDD" id="cd05403">
    <property type="entry name" value="NT_KNTase_like"/>
    <property type="match status" value="1"/>
</dbReference>
<dbReference type="Gene3D" id="3.30.460.10">
    <property type="entry name" value="Beta Polymerase, domain 2"/>
    <property type="match status" value="1"/>
</dbReference>
<feature type="domain" description="Polymerase nucleotidyl transferase" evidence="1">
    <location>
        <begin position="24"/>
        <end position="93"/>
    </location>
</feature>
<keyword evidence="3" id="KW-1185">Reference proteome</keyword>
<accession>A0ABV2J3Q7</accession>
<dbReference type="InterPro" id="IPR002934">
    <property type="entry name" value="Polymerase_NTP_transf_dom"/>
</dbReference>